<dbReference type="InParanoid" id="M1CEC7"/>
<evidence type="ECO:0000313" key="1">
    <source>
        <dbReference type="EnsemblPlants" id="PGSC0003DMT400065627"/>
    </source>
</evidence>
<reference evidence="1" key="2">
    <citation type="submission" date="2015-06" db="UniProtKB">
        <authorList>
            <consortium name="EnsemblPlants"/>
        </authorList>
    </citation>
    <scope>IDENTIFICATION</scope>
    <source>
        <strain evidence="1">DM1-3 516 R44</strain>
    </source>
</reference>
<reference evidence="2" key="1">
    <citation type="journal article" date="2011" name="Nature">
        <title>Genome sequence and analysis of the tuber crop potato.</title>
        <authorList>
            <consortium name="The Potato Genome Sequencing Consortium"/>
        </authorList>
    </citation>
    <scope>NUCLEOTIDE SEQUENCE [LARGE SCALE GENOMIC DNA]</scope>
    <source>
        <strain evidence="2">cv. DM1-3 516 R44</strain>
    </source>
</reference>
<evidence type="ECO:0000313" key="2">
    <source>
        <dbReference type="Proteomes" id="UP000011115"/>
    </source>
</evidence>
<dbReference type="PaxDb" id="4113-PGSC0003DMT400065627"/>
<dbReference type="AlphaFoldDB" id="M1CEC7"/>
<sequence>MSPIYGIISIEERLLARDVQMLANSLIRLQNSEESDGMIVFTEAWSCLVEQIREHQFDDENLCHIRDKVLRREAKEVVL</sequence>
<dbReference type="Proteomes" id="UP000011115">
    <property type="component" value="Unassembled WGS sequence"/>
</dbReference>
<keyword evidence="2" id="KW-1185">Reference proteome</keyword>
<dbReference type="Gramene" id="PGSC0003DMT400065627">
    <property type="protein sequence ID" value="PGSC0003DMT400065627"/>
    <property type="gene ID" value="PGSC0003DMG400025530"/>
</dbReference>
<organism evidence="1 2">
    <name type="scientific">Solanum tuberosum</name>
    <name type="common">Potato</name>
    <dbReference type="NCBI Taxonomy" id="4113"/>
    <lineage>
        <taxon>Eukaryota</taxon>
        <taxon>Viridiplantae</taxon>
        <taxon>Streptophyta</taxon>
        <taxon>Embryophyta</taxon>
        <taxon>Tracheophyta</taxon>
        <taxon>Spermatophyta</taxon>
        <taxon>Magnoliopsida</taxon>
        <taxon>eudicotyledons</taxon>
        <taxon>Gunneridae</taxon>
        <taxon>Pentapetalae</taxon>
        <taxon>asterids</taxon>
        <taxon>lamiids</taxon>
        <taxon>Solanales</taxon>
        <taxon>Solanaceae</taxon>
        <taxon>Solanoideae</taxon>
        <taxon>Solaneae</taxon>
        <taxon>Solanum</taxon>
    </lineage>
</organism>
<name>M1CEC7_SOLTU</name>
<dbReference type="HOGENOM" id="CLU_2610661_0_0_1"/>
<proteinExistence type="predicted"/>
<protein>
    <submittedName>
        <fullName evidence="1">Uncharacterized protein</fullName>
    </submittedName>
</protein>
<accession>M1CEC7</accession>
<dbReference type="EnsemblPlants" id="PGSC0003DMT400065627">
    <property type="protein sequence ID" value="PGSC0003DMT400065627"/>
    <property type="gene ID" value="PGSC0003DMG400025530"/>
</dbReference>